<reference evidence="3" key="1">
    <citation type="submission" date="2008-02" db="EMBL/GenBank/DDBJ databases">
        <authorList>
            <consortium name="The Broad Institute Genome Sequencing Platform"/>
            <person name="Fischbach M."/>
            <person name="Ward D."/>
            <person name="Young S."/>
            <person name="Jaffe D."/>
            <person name="Gnerre S."/>
            <person name="Berlin A."/>
            <person name="Heiman D."/>
            <person name="Hepburn T."/>
            <person name="Sykes S."/>
            <person name="Alvarado L."/>
            <person name="Kodira C.D."/>
            <person name="Straight P."/>
            <person name="Clardy J."/>
            <person name="Hung D."/>
            <person name="Kolter R."/>
            <person name="Mekalanos J."/>
            <person name="Walker S."/>
            <person name="Walsh C.T."/>
            <person name="Lander E."/>
            <person name="Galagan J."/>
            <person name="Nusbaum C."/>
            <person name="Birren B."/>
        </authorList>
    </citation>
    <scope>NUCLEOTIDE SEQUENCE [LARGE SCALE GENOMIC DNA]</scope>
    <source>
        <strain evidence="3">ATCC 25486 / DSM 40338 / CBS 914.69 / JCM 4507 / NBRC 13074 / NRRL 2958 / 5647</strain>
    </source>
</reference>
<evidence type="ECO:0000256" key="1">
    <source>
        <dbReference type="SAM" id="MobiDB-lite"/>
    </source>
</evidence>
<organism evidence="2 3">
    <name type="scientific">Streptomyces pristinaespiralis (strain ATCC 25486 / DSM 40338 / CBS 914.69 / JCM 4507 / KCC S-0507 / NBRC 13074 / NRRL 2958 / 5647)</name>
    <dbReference type="NCBI Taxonomy" id="457429"/>
    <lineage>
        <taxon>Bacteria</taxon>
        <taxon>Bacillati</taxon>
        <taxon>Actinomycetota</taxon>
        <taxon>Actinomycetes</taxon>
        <taxon>Kitasatosporales</taxon>
        <taxon>Streptomycetaceae</taxon>
        <taxon>Streptomyces</taxon>
    </lineage>
</organism>
<protein>
    <submittedName>
        <fullName evidence="2">Uncharacterized protein</fullName>
    </submittedName>
</protein>
<reference evidence="3" key="2">
    <citation type="submission" date="2009-10" db="EMBL/GenBank/DDBJ databases">
        <title>The genome sequence of Streptomyces pristinaespiralis strain ATCC 25486.</title>
        <authorList>
            <consortium name="The Broad Institute Genome Sequencing Platform"/>
            <consortium name="Broad Institute Microbial Sequencing Center"/>
            <person name="Fischbach M."/>
            <person name="Godfrey P."/>
            <person name="Ward D."/>
            <person name="Young S."/>
            <person name="Zeng Q."/>
            <person name="Koehrsen M."/>
            <person name="Alvarado L."/>
            <person name="Berlin A.M."/>
            <person name="Bochicchio J."/>
            <person name="Borenstein D."/>
            <person name="Chapman S.B."/>
            <person name="Chen Z."/>
            <person name="Engels R."/>
            <person name="Freedman E."/>
            <person name="Gellesch M."/>
            <person name="Goldberg J."/>
            <person name="Griggs A."/>
            <person name="Gujja S."/>
            <person name="Heilman E.R."/>
            <person name="Heiman D.I."/>
            <person name="Hepburn T.A."/>
            <person name="Howarth C."/>
            <person name="Jen D."/>
            <person name="Larson L."/>
            <person name="Lewis B."/>
            <person name="Mehta T."/>
            <person name="Park D."/>
            <person name="Pearson M."/>
            <person name="Richards J."/>
            <person name="Roberts A."/>
            <person name="Saif S."/>
            <person name="Shea T.D."/>
            <person name="Shenoy N."/>
            <person name="Sisk P."/>
            <person name="Stolte C."/>
            <person name="Sykes S.N."/>
            <person name="Thomson T."/>
            <person name="Walk T."/>
            <person name="White J."/>
            <person name="Yandava C."/>
            <person name="Straight P."/>
            <person name="Clardy J."/>
            <person name="Hung D."/>
            <person name="Kolter R."/>
            <person name="Mekalanos J."/>
            <person name="Walker S."/>
            <person name="Walsh C.T."/>
            <person name="Wieland-Brown L.C."/>
            <person name="Haas B."/>
            <person name="Nusbaum C."/>
            <person name="Birren B."/>
        </authorList>
    </citation>
    <scope>NUCLEOTIDE SEQUENCE [LARGE SCALE GENOMIC DNA]</scope>
    <source>
        <strain evidence="3">ATCC 25486 / DSM 40338 / CBS 914.69 / JCM 4507 / NBRC 13074 / NRRL 2958 / 5647</strain>
    </source>
</reference>
<evidence type="ECO:0000313" key="2">
    <source>
        <dbReference type="EMBL" id="EDY66895.1"/>
    </source>
</evidence>
<proteinExistence type="predicted"/>
<name>B5HJ84_STRE2</name>
<dbReference type="HOGENOM" id="CLU_767092_0_0_11"/>
<dbReference type="eggNOG" id="ENOG5032129">
    <property type="taxonomic scope" value="Bacteria"/>
</dbReference>
<feature type="region of interest" description="Disordered" evidence="1">
    <location>
        <begin position="115"/>
        <end position="146"/>
    </location>
</feature>
<dbReference type="EMBL" id="CM000950">
    <property type="protein sequence ID" value="EDY66895.1"/>
    <property type="molecule type" value="Genomic_DNA"/>
</dbReference>
<dbReference type="AlphaFoldDB" id="B5HJ84"/>
<keyword evidence="3" id="KW-1185">Reference proteome</keyword>
<accession>B5HJ84</accession>
<gene>
    <name evidence="2" type="ORF">SSDG_05221</name>
</gene>
<feature type="compositionally biased region" description="Low complexity" evidence="1">
    <location>
        <begin position="121"/>
        <end position="134"/>
    </location>
</feature>
<dbReference type="Proteomes" id="UP000002805">
    <property type="component" value="Chromosome"/>
</dbReference>
<feature type="region of interest" description="Disordered" evidence="1">
    <location>
        <begin position="336"/>
        <end position="361"/>
    </location>
</feature>
<sequence length="361" mass="38819">MPGMLGYVVSFLLGLGVGGLYPMLRRRRPSTGTHSAGEIPAAVQESVTAFGEEVAASEFDASSSDATPAVLKEYRAMLEAYGRASAARTETDALAALRDGRAAMIRLDARRHGRPVPIDALPPAAAGPSRSRALTGTGERHVSTGSGDGAIEVLIDRPEPGRPALLEADVTGEGSFRLQTMTRTEDVTHTGRTLMSSIGEYHGRRYLPADATHLRITTTGWGDDIHWSTRLLPLSAATTLTSEHRGHGDEVLRHNGGPALLTVQFRTDTDTDWSVRYLCECLRTWEACDCRPPAWPKGAPGIPHGWLSDLVTGAGDGRSTLRLPRPGFVTVHEGSGSGSWYLTPQPVDIPPPPPKRQGRRR</sequence>
<evidence type="ECO:0000313" key="3">
    <source>
        <dbReference type="Proteomes" id="UP000002805"/>
    </source>
</evidence>